<sequence length="156" mass="15885">MQGRQSAWVQPATSSSSKQASWATGSSYGVGSATLGSVPSQPPALSGLEWGGVAGAAPAMPAPMIHGVAPNMPSPPSWPALGAGELPSIGSQAHALGQCKPCAFLHTKGCENGASCPFCHLCETGEKKRRRKAKVESQRAVRKAKQVLGVPAGRSA</sequence>
<evidence type="ECO:0008006" key="3">
    <source>
        <dbReference type="Google" id="ProtNLM"/>
    </source>
</evidence>
<reference evidence="2" key="1">
    <citation type="submission" date="2021-01" db="EMBL/GenBank/DDBJ databases">
        <authorList>
            <person name="Corre E."/>
            <person name="Pelletier E."/>
            <person name="Niang G."/>
            <person name="Scheremetjew M."/>
            <person name="Finn R."/>
            <person name="Kale V."/>
            <person name="Holt S."/>
            <person name="Cochrane G."/>
            <person name="Meng A."/>
            <person name="Brown T."/>
            <person name="Cohen L."/>
        </authorList>
    </citation>
    <scope>NUCLEOTIDE SEQUENCE</scope>
    <source>
        <strain evidence="2">SPMC142</strain>
    </source>
</reference>
<accession>A0A7S3U2U6</accession>
<feature type="region of interest" description="Disordered" evidence="1">
    <location>
        <begin position="1"/>
        <end position="25"/>
    </location>
</feature>
<protein>
    <recommendedName>
        <fullName evidence="3">C3H1-type domain-containing protein</fullName>
    </recommendedName>
</protein>
<evidence type="ECO:0000256" key="1">
    <source>
        <dbReference type="SAM" id="MobiDB-lite"/>
    </source>
</evidence>
<evidence type="ECO:0000313" key="2">
    <source>
        <dbReference type="EMBL" id="CAE0599793.1"/>
    </source>
</evidence>
<proteinExistence type="predicted"/>
<name>A0A7S3U2U6_9SPIT</name>
<dbReference type="EMBL" id="HBIQ01103481">
    <property type="protein sequence ID" value="CAE0599793.1"/>
    <property type="molecule type" value="Transcribed_RNA"/>
</dbReference>
<dbReference type="AlphaFoldDB" id="A0A7S3U2U6"/>
<gene>
    <name evidence="2" type="ORF">SACU0126_LOCUS32858</name>
</gene>
<organism evidence="2">
    <name type="scientific">Strombidinopsis acuminata</name>
    <dbReference type="NCBI Taxonomy" id="141414"/>
    <lineage>
        <taxon>Eukaryota</taxon>
        <taxon>Sar</taxon>
        <taxon>Alveolata</taxon>
        <taxon>Ciliophora</taxon>
        <taxon>Intramacronucleata</taxon>
        <taxon>Spirotrichea</taxon>
        <taxon>Choreotrichia</taxon>
        <taxon>Choreotrichida</taxon>
        <taxon>Strombidinopsidae</taxon>
        <taxon>Strombidinopsis</taxon>
    </lineage>
</organism>